<name>A0A377E3P4_ECOLX</name>
<dbReference type="SUPFAM" id="SSF50998">
    <property type="entry name" value="Quinoprotein alcohol dehydrogenase-like"/>
    <property type="match status" value="1"/>
</dbReference>
<dbReference type="GO" id="GO:0008876">
    <property type="term" value="F:quinoprotein glucose dehydrogenase activity"/>
    <property type="evidence" value="ECO:0007669"/>
    <property type="project" value="UniProtKB-EC"/>
</dbReference>
<dbReference type="InterPro" id="IPR011047">
    <property type="entry name" value="Quinoprotein_ADH-like_sf"/>
</dbReference>
<proteinExistence type="predicted"/>
<dbReference type="AlphaFoldDB" id="A0A377E3P4"/>
<organism evidence="1 2">
    <name type="scientific">Escherichia coli</name>
    <dbReference type="NCBI Taxonomy" id="562"/>
    <lineage>
        <taxon>Bacteria</taxon>
        <taxon>Pseudomonadati</taxon>
        <taxon>Pseudomonadota</taxon>
        <taxon>Gammaproteobacteria</taxon>
        <taxon>Enterobacterales</taxon>
        <taxon>Enterobacteriaceae</taxon>
        <taxon>Escherichia</taxon>
    </lineage>
</organism>
<gene>
    <name evidence="1" type="primary">gcd_2</name>
    <name evidence="1" type="ORF">NCTC10429_04257</name>
</gene>
<dbReference type="EC" id="1.1.5.2" evidence="1"/>
<evidence type="ECO:0000313" key="1">
    <source>
        <dbReference type="EMBL" id="STM57672.1"/>
    </source>
</evidence>
<dbReference type="Gene3D" id="2.140.10.10">
    <property type="entry name" value="Quinoprotein alcohol dehydrogenase-like superfamily"/>
    <property type="match status" value="1"/>
</dbReference>
<reference evidence="1 2" key="1">
    <citation type="submission" date="2018-06" db="EMBL/GenBank/DDBJ databases">
        <authorList>
            <consortium name="Pathogen Informatics"/>
            <person name="Doyle S."/>
        </authorList>
    </citation>
    <scope>NUCLEOTIDE SEQUENCE [LARGE SCALE GENOMIC DNA]</scope>
    <source>
        <strain evidence="1 2">NCTC10429</strain>
    </source>
</reference>
<sequence>MTYEVNGKQYVVISAGGHGSFGTKMGDYIVAYALPDDVK</sequence>
<accession>A0A377E3P4</accession>
<protein>
    <submittedName>
        <fullName evidence="1">Glucose dehydrogenase</fullName>
        <ecNumber evidence="1">1.1.5.2</ecNumber>
    </submittedName>
</protein>
<dbReference type="EMBL" id="UGEX01000002">
    <property type="protein sequence ID" value="STM57672.1"/>
    <property type="molecule type" value="Genomic_DNA"/>
</dbReference>
<dbReference type="Proteomes" id="UP000254088">
    <property type="component" value="Unassembled WGS sequence"/>
</dbReference>
<keyword evidence="1" id="KW-0560">Oxidoreductase</keyword>
<evidence type="ECO:0000313" key="2">
    <source>
        <dbReference type="Proteomes" id="UP000254088"/>
    </source>
</evidence>
<dbReference type="RefSeq" id="WP_263305421.1">
    <property type="nucleotide sequence ID" value="NZ_JAOVTF010000001.1"/>
</dbReference>